<dbReference type="EMBL" id="CAAALY010002918">
    <property type="protein sequence ID" value="VEL07999.1"/>
    <property type="molecule type" value="Genomic_DNA"/>
</dbReference>
<accession>A0A448WBW4</accession>
<dbReference type="AlphaFoldDB" id="A0A448WBW4"/>
<reference evidence="1" key="1">
    <citation type="submission" date="2018-11" db="EMBL/GenBank/DDBJ databases">
        <authorList>
            <consortium name="Pathogen Informatics"/>
        </authorList>
    </citation>
    <scope>NUCLEOTIDE SEQUENCE</scope>
</reference>
<proteinExistence type="predicted"/>
<organism evidence="1 2">
    <name type="scientific">Protopolystoma xenopodis</name>
    <dbReference type="NCBI Taxonomy" id="117903"/>
    <lineage>
        <taxon>Eukaryota</taxon>
        <taxon>Metazoa</taxon>
        <taxon>Spiralia</taxon>
        <taxon>Lophotrochozoa</taxon>
        <taxon>Platyhelminthes</taxon>
        <taxon>Monogenea</taxon>
        <taxon>Polyopisthocotylea</taxon>
        <taxon>Polystomatidea</taxon>
        <taxon>Polystomatidae</taxon>
        <taxon>Protopolystoma</taxon>
    </lineage>
</organism>
<keyword evidence="2" id="KW-1185">Reference proteome</keyword>
<dbReference type="Proteomes" id="UP000784294">
    <property type="component" value="Unassembled WGS sequence"/>
</dbReference>
<gene>
    <name evidence="1" type="ORF">PXEA_LOCUS1439</name>
</gene>
<comment type="caution">
    <text evidence="1">The sequence shown here is derived from an EMBL/GenBank/DDBJ whole genome shotgun (WGS) entry which is preliminary data.</text>
</comment>
<evidence type="ECO:0000313" key="2">
    <source>
        <dbReference type="Proteomes" id="UP000784294"/>
    </source>
</evidence>
<sequence length="74" mass="8451">MFLGNGYSEEAIQRNIRMMMNRWEDGEQKGQEQNMDMSGVLRIGSKATTNSIEIKLSYNPEGKDNPLHHLAHTT</sequence>
<evidence type="ECO:0000313" key="1">
    <source>
        <dbReference type="EMBL" id="VEL07999.1"/>
    </source>
</evidence>
<protein>
    <submittedName>
        <fullName evidence="1">Uncharacterized protein</fullName>
    </submittedName>
</protein>
<name>A0A448WBW4_9PLAT</name>